<evidence type="ECO:0000256" key="2">
    <source>
        <dbReference type="ARBA" id="ARBA00022448"/>
    </source>
</evidence>
<evidence type="ECO:0000256" key="3">
    <source>
        <dbReference type="ARBA" id="ARBA00022475"/>
    </source>
</evidence>
<feature type="transmembrane region" description="Helical" evidence="7">
    <location>
        <begin position="181"/>
        <end position="199"/>
    </location>
</feature>
<dbReference type="AlphaFoldDB" id="A0A6C7EBP3"/>
<feature type="transmembrane region" description="Helical" evidence="7">
    <location>
        <begin position="16"/>
        <end position="35"/>
    </location>
</feature>
<evidence type="ECO:0000256" key="5">
    <source>
        <dbReference type="ARBA" id="ARBA00022989"/>
    </source>
</evidence>
<reference evidence="9 10" key="1">
    <citation type="journal article" date="2013" name="Int. J. Syst. Evol. Microbiol.">
        <title>Ilumatobacter nonamiense sp. nov. and Ilumatobacter coccineum sp. nov., isolated from seashore sand.</title>
        <authorList>
            <person name="Matsumoto A."/>
            <person name="Kasai H."/>
            <person name="Matsuo Y."/>
            <person name="Shizuri Y."/>
            <person name="Ichikawa N."/>
            <person name="Fujita N."/>
            <person name="Omura S."/>
            <person name="Takahashi Y."/>
        </authorList>
    </citation>
    <scope>NUCLEOTIDE SEQUENCE [LARGE SCALE GENOMIC DNA]</scope>
    <source>
        <strain evidence="10">NBRC 103263 / KCTC 29153 / YM16-304</strain>
    </source>
</reference>
<feature type="transmembrane region" description="Helical" evidence="7">
    <location>
        <begin position="372"/>
        <end position="390"/>
    </location>
</feature>
<dbReference type="InterPro" id="IPR010290">
    <property type="entry name" value="TM_effector"/>
</dbReference>
<dbReference type="PANTHER" id="PTHR23513:SF11">
    <property type="entry name" value="STAPHYLOFERRIN A TRANSPORTER"/>
    <property type="match status" value="1"/>
</dbReference>
<evidence type="ECO:0000313" key="9">
    <source>
        <dbReference type="EMBL" id="BAN02545.1"/>
    </source>
</evidence>
<dbReference type="CDD" id="cd06173">
    <property type="entry name" value="MFS_MefA_like"/>
    <property type="match status" value="1"/>
</dbReference>
<feature type="transmembrane region" description="Helical" evidence="7">
    <location>
        <begin position="79"/>
        <end position="99"/>
    </location>
</feature>
<dbReference type="InterPro" id="IPR036259">
    <property type="entry name" value="MFS_trans_sf"/>
</dbReference>
<dbReference type="KEGG" id="aym:YM304_22310"/>
<protein>
    <submittedName>
        <fullName evidence="9">Putative major facilitator superfamily transporter</fullName>
    </submittedName>
</protein>
<keyword evidence="6 7" id="KW-0472">Membrane</keyword>
<sequence length="417" mass="44757">MAGTARAALSYRKFRIVFIGLAISQIGTWMQNFLLPAYIQERTGRPALVGVAIFVQLGPLLFLSIPGGLLADKVSKQKLMLAMQVASALLTLGTAWLVWKDSSVWAIFAVQFLIGTANALNAPAFQSSMPLLVHRQDLAGAISLNSAMINGTRVMGPVTAALLGVVGLSLSQIFLVNAISYMSFIVALVMVAMPDVKADHKERGIKQLGIGIRIARERPVLGRLLVGMFSFSAISLAYIGLFPSVAELNFGIDADSSVYRWLYAAWGAGAFAGALSVGTFLSRYHRRVLIVRGFTGVALSLGVFSQLRDQVTPFVVGALLGFFYFMTATAITTSLQLNMKDGERASVMPLWFMVFGGTVPLGNLAGGVLFEVIGARAVLGIGAVWALFLARWLDLRRLPPEAFLSEADGGEPPVPRV</sequence>
<name>A0A6C7EBP3_ILUCY</name>
<evidence type="ECO:0000256" key="6">
    <source>
        <dbReference type="ARBA" id="ARBA00023136"/>
    </source>
</evidence>
<dbReference type="PANTHER" id="PTHR23513">
    <property type="entry name" value="INTEGRAL MEMBRANE EFFLUX PROTEIN-RELATED"/>
    <property type="match status" value="1"/>
</dbReference>
<feature type="transmembrane region" description="Helical" evidence="7">
    <location>
        <begin position="261"/>
        <end position="282"/>
    </location>
</feature>
<evidence type="ECO:0000313" key="10">
    <source>
        <dbReference type="Proteomes" id="UP000011863"/>
    </source>
</evidence>
<keyword evidence="5 7" id="KW-1133">Transmembrane helix</keyword>
<gene>
    <name evidence="9" type="ORF">YM304_22310</name>
</gene>
<dbReference type="Proteomes" id="UP000011863">
    <property type="component" value="Chromosome"/>
</dbReference>
<dbReference type="Gene3D" id="1.20.1250.20">
    <property type="entry name" value="MFS general substrate transporter like domains"/>
    <property type="match status" value="1"/>
</dbReference>
<comment type="subcellular location">
    <subcellularLocation>
        <location evidence="1">Cell membrane</location>
        <topology evidence="1">Multi-pass membrane protein</topology>
    </subcellularLocation>
</comment>
<feature type="domain" description="Major facilitator superfamily (MFS) profile" evidence="8">
    <location>
        <begin position="13"/>
        <end position="398"/>
    </location>
</feature>
<keyword evidence="10" id="KW-1185">Reference proteome</keyword>
<feature type="transmembrane region" description="Helical" evidence="7">
    <location>
        <begin position="105"/>
        <end position="125"/>
    </location>
</feature>
<keyword evidence="2" id="KW-0813">Transport</keyword>
<feature type="transmembrane region" description="Helical" evidence="7">
    <location>
        <begin position="47"/>
        <end position="67"/>
    </location>
</feature>
<feature type="transmembrane region" description="Helical" evidence="7">
    <location>
        <begin position="289"/>
        <end position="307"/>
    </location>
</feature>
<dbReference type="PROSITE" id="PS50850">
    <property type="entry name" value="MFS"/>
    <property type="match status" value="1"/>
</dbReference>
<dbReference type="InterPro" id="IPR020846">
    <property type="entry name" value="MFS_dom"/>
</dbReference>
<accession>A0A6C7EBP3</accession>
<evidence type="ECO:0000256" key="1">
    <source>
        <dbReference type="ARBA" id="ARBA00004651"/>
    </source>
</evidence>
<keyword evidence="4 7" id="KW-0812">Transmembrane</keyword>
<dbReference type="Pfam" id="PF05977">
    <property type="entry name" value="MFS_3"/>
    <property type="match status" value="1"/>
</dbReference>
<feature type="transmembrane region" description="Helical" evidence="7">
    <location>
        <begin position="220"/>
        <end position="241"/>
    </location>
</feature>
<dbReference type="SUPFAM" id="SSF103473">
    <property type="entry name" value="MFS general substrate transporter"/>
    <property type="match status" value="1"/>
</dbReference>
<organism evidence="9 10">
    <name type="scientific">Ilumatobacter coccineus (strain NBRC 103263 / KCTC 29153 / YM16-304)</name>
    <dbReference type="NCBI Taxonomy" id="1313172"/>
    <lineage>
        <taxon>Bacteria</taxon>
        <taxon>Bacillati</taxon>
        <taxon>Actinomycetota</taxon>
        <taxon>Acidimicrobiia</taxon>
        <taxon>Acidimicrobiales</taxon>
        <taxon>Ilumatobacteraceae</taxon>
        <taxon>Ilumatobacter</taxon>
    </lineage>
</organism>
<proteinExistence type="predicted"/>
<evidence type="ECO:0000259" key="8">
    <source>
        <dbReference type="PROSITE" id="PS50850"/>
    </source>
</evidence>
<evidence type="ECO:0000256" key="7">
    <source>
        <dbReference type="SAM" id="Phobius"/>
    </source>
</evidence>
<keyword evidence="3" id="KW-1003">Cell membrane</keyword>
<dbReference type="GO" id="GO:0005886">
    <property type="term" value="C:plasma membrane"/>
    <property type="evidence" value="ECO:0007669"/>
    <property type="project" value="UniProtKB-SubCell"/>
</dbReference>
<dbReference type="GO" id="GO:0022857">
    <property type="term" value="F:transmembrane transporter activity"/>
    <property type="evidence" value="ECO:0007669"/>
    <property type="project" value="InterPro"/>
</dbReference>
<feature type="transmembrane region" description="Helical" evidence="7">
    <location>
        <begin position="313"/>
        <end position="335"/>
    </location>
</feature>
<feature type="transmembrane region" description="Helical" evidence="7">
    <location>
        <begin position="347"/>
        <end position="366"/>
    </location>
</feature>
<evidence type="ECO:0000256" key="4">
    <source>
        <dbReference type="ARBA" id="ARBA00022692"/>
    </source>
</evidence>
<dbReference type="EMBL" id="AP012057">
    <property type="protein sequence ID" value="BAN02545.1"/>
    <property type="molecule type" value="Genomic_DNA"/>
</dbReference>